<name>A0A2T8HV55_9RHOB</name>
<evidence type="ECO:0000313" key="1">
    <source>
        <dbReference type="EMBL" id="PVH29318.1"/>
    </source>
</evidence>
<keyword evidence="2" id="KW-1185">Reference proteome</keyword>
<dbReference type="Proteomes" id="UP000245911">
    <property type="component" value="Unassembled WGS sequence"/>
</dbReference>
<dbReference type="EMBL" id="QDKM01000003">
    <property type="protein sequence ID" value="PVH29318.1"/>
    <property type="molecule type" value="Genomic_DNA"/>
</dbReference>
<dbReference type="RefSeq" id="WP_116558316.1">
    <property type="nucleotide sequence ID" value="NZ_QDKM01000003.1"/>
</dbReference>
<evidence type="ECO:0000313" key="2">
    <source>
        <dbReference type="Proteomes" id="UP000245911"/>
    </source>
</evidence>
<organism evidence="1 2">
    <name type="scientific">Pararhodobacter oceanensis</name>
    <dbReference type="NCBI Taxonomy" id="2172121"/>
    <lineage>
        <taxon>Bacteria</taxon>
        <taxon>Pseudomonadati</taxon>
        <taxon>Pseudomonadota</taxon>
        <taxon>Alphaproteobacteria</taxon>
        <taxon>Rhodobacterales</taxon>
        <taxon>Paracoccaceae</taxon>
        <taxon>Pararhodobacter</taxon>
    </lineage>
</organism>
<reference evidence="1 2" key="1">
    <citation type="submission" date="2018-04" db="EMBL/GenBank/DDBJ databases">
        <title>Pararhodobacter oceanense sp. nov., isolated from marine intertidal sediment.</title>
        <authorList>
            <person name="Wang X.-L."/>
            <person name="Du Z.-J."/>
        </authorList>
    </citation>
    <scope>NUCLEOTIDE SEQUENCE [LARGE SCALE GENOMIC DNA]</scope>
    <source>
        <strain evidence="1 2">AM505</strain>
    </source>
</reference>
<comment type="caution">
    <text evidence="1">The sequence shown here is derived from an EMBL/GenBank/DDBJ whole genome shotgun (WGS) entry which is preliminary data.</text>
</comment>
<protein>
    <submittedName>
        <fullName evidence="1">Uncharacterized protein</fullName>
    </submittedName>
</protein>
<dbReference type="OrthoDB" id="7801007at2"/>
<gene>
    <name evidence="1" type="ORF">DDE20_09940</name>
</gene>
<sequence>MHLSDALPIRRNARLQTPVLRSMRWLRMQVAVLCLICLGQLGVAGRAAAEEMTLNIPDDQGAIRRVSGMLMLDYSRLTLSNGGAFDLMSLHYLLRANDWLYYGIGAFAPIAEGNYGGFFGADATLHAQRRMWGNWFVNAGVSVGVGAGGSSVTNIRTFSGQGLYGRAYAGVGYQARRFSFGVNVARIAILDSPINDTAVNLFVQTPLSLTTGSYADAGRRLGAEAYHAPQHENIVSLGATHMRQINPTGSYRGNIGLVALQFSHFHTENIYTFFSVDLGYSGLLWYNQAYGGIGRRFSLSPRLNLYGQLGLGSSGWVTDTVDTGSGFLIYPKVTMEYLWRNGLGATFSAGYMYAPFGTSRNWTVGLGLNYHLSYSNRERRESQGPLDYTMRGVRLNVFARRTSQIYYNGRNSDPLNMVAVQVDYALNERWYAAAQMAIAANAFRGFAGYAEAFIGLGYQRSLSRSGRFQGYAQLMVGGNDVGVSSSHEVGALIYPSLGVNYYINDRFSLYGQIGGTTSLGQYTGASPNNRWRNYSIGLGMSYRFSLPSRS</sequence>
<proteinExistence type="predicted"/>
<dbReference type="AlphaFoldDB" id="A0A2T8HV55"/>
<accession>A0A2T8HV55</accession>